<comment type="caution">
    <text evidence="1">The sequence shown here is derived from an EMBL/GenBank/DDBJ whole genome shotgun (WGS) entry which is preliminary data.</text>
</comment>
<organism evidence="1 2">
    <name type="scientific">Paraliobacillus ryukyuensis</name>
    <dbReference type="NCBI Taxonomy" id="200904"/>
    <lineage>
        <taxon>Bacteria</taxon>
        <taxon>Bacillati</taxon>
        <taxon>Bacillota</taxon>
        <taxon>Bacilli</taxon>
        <taxon>Bacillales</taxon>
        <taxon>Bacillaceae</taxon>
        <taxon>Paraliobacillus</taxon>
    </lineage>
</organism>
<keyword evidence="2" id="KW-1185">Reference proteome</keyword>
<dbReference type="AlphaFoldDB" id="A0A366EGE3"/>
<gene>
    <name evidence="1" type="ORF">DES48_101191</name>
</gene>
<accession>A0A366EGE3</accession>
<dbReference type="STRING" id="200904.GCA_900168775_02572"/>
<evidence type="ECO:0000313" key="1">
    <source>
        <dbReference type="EMBL" id="RBP01454.1"/>
    </source>
</evidence>
<reference evidence="1 2" key="1">
    <citation type="submission" date="2018-06" db="EMBL/GenBank/DDBJ databases">
        <title>Genomic Encyclopedia of Type Strains, Phase IV (KMG-IV): sequencing the most valuable type-strain genomes for metagenomic binning, comparative biology and taxonomic classification.</title>
        <authorList>
            <person name="Goeker M."/>
        </authorList>
    </citation>
    <scope>NUCLEOTIDE SEQUENCE [LARGE SCALE GENOMIC DNA]</scope>
    <source>
        <strain evidence="1 2">DSM 15140</strain>
    </source>
</reference>
<dbReference type="Proteomes" id="UP000252254">
    <property type="component" value="Unassembled WGS sequence"/>
</dbReference>
<sequence length="97" mass="10872">MPIQNKHEIEELCSLSKKLEAEAHQAQTHADAAKAKELHTQLQKVLEHIHQAQGKAMNGDDTSAEPLYQAQLRVAESNQQMEKLLTNLHAQKDSVQP</sequence>
<name>A0A366EGE3_9BACI</name>
<dbReference type="OrthoDB" id="2972073at2"/>
<dbReference type="EMBL" id="QNRI01000001">
    <property type="protein sequence ID" value="RBP01454.1"/>
    <property type="molecule type" value="Genomic_DNA"/>
</dbReference>
<evidence type="ECO:0000313" key="2">
    <source>
        <dbReference type="Proteomes" id="UP000252254"/>
    </source>
</evidence>
<proteinExistence type="predicted"/>
<dbReference type="RefSeq" id="WP_079708558.1">
    <property type="nucleotide sequence ID" value="NZ_BAABQN010000001.1"/>
</dbReference>
<protein>
    <submittedName>
        <fullName evidence="1">Uncharacterized protein</fullName>
    </submittedName>
</protein>